<proteinExistence type="predicted"/>
<dbReference type="EMBL" id="RJKM01000001">
    <property type="protein sequence ID" value="ROP42420.1"/>
    <property type="molecule type" value="Genomic_DNA"/>
</dbReference>
<evidence type="ECO:0000313" key="2">
    <source>
        <dbReference type="EMBL" id="ROP42420.1"/>
    </source>
</evidence>
<comment type="caution">
    <text evidence="2">The sequence shown here is derived from an EMBL/GenBank/DDBJ whole genome shotgun (WGS) entry which is preliminary data.</text>
</comment>
<dbReference type="Proteomes" id="UP000268727">
    <property type="component" value="Unassembled WGS sequence"/>
</dbReference>
<organism evidence="2 3">
    <name type="scientific">Saccharothrix texasensis</name>
    <dbReference type="NCBI Taxonomy" id="103734"/>
    <lineage>
        <taxon>Bacteria</taxon>
        <taxon>Bacillati</taxon>
        <taxon>Actinomycetota</taxon>
        <taxon>Actinomycetes</taxon>
        <taxon>Pseudonocardiales</taxon>
        <taxon>Pseudonocardiaceae</taxon>
        <taxon>Saccharothrix</taxon>
    </lineage>
</organism>
<feature type="compositionally biased region" description="Acidic residues" evidence="1">
    <location>
        <begin position="66"/>
        <end position="84"/>
    </location>
</feature>
<dbReference type="AlphaFoldDB" id="A0A3N1HIU4"/>
<reference evidence="2 3" key="1">
    <citation type="submission" date="2018-11" db="EMBL/GenBank/DDBJ databases">
        <title>Sequencing the genomes of 1000 actinobacteria strains.</title>
        <authorList>
            <person name="Klenk H.-P."/>
        </authorList>
    </citation>
    <scope>NUCLEOTIDE SEQUENCE [LARGE SCALE GENOMIC DNA]</scope>
    <source>
        <strain evidence="2 3">DSM 44231</strain>
    </source>
</reference>
<keyword evidence="3" id="KW-1185">Reference proteome</keyword>
<sequence>MSDTGLVPRLARARSGYRDGMEPKVLKKSLAVLVSGAALFLSLGAGCESGGDGDGDEDRPGVEQQDQQDGDQGDEQDGEQDGDN</sequence>
<feature type="region of interest" description="Disordered" evidence="1">
    <location>
        <begin position="44"/>
        <end position="84"/>
    </location>
</feature>
<accession>A0A3N1HIU4</accession>
<evidence type="ECO:0000256" key="1">
    <source>
        <dbReference type="SAM" id="MobiDB-lite"/>
    </source>
</evidence>
<feature type="region of interest" description="Disordered" evidence="1">
    <location>
        <begin position="1"/>
        <end position="21"/>
    </location>
</feature>
<protein>
    <submittedName>
        <fullName evidence="2">Uncharacterized protein</fullName>
    </submittedName>
</protein>
<name>A0A3N1HIU4_9PSEU</name>
<evidence type="ECO:0000313" key="3">
    <source>
        <dbReference type="Proteomes" id="UP000268727"/>
    </source>
</evidence>
<gene>
    <name evidence="2" type="ORF">EDD40_7920</name>
</gene>